<name>A0A4Y8SXM3_BACTU</name>
<gene>
    <name evidence="1" type="ORF">EQ803_29195</name>
</gene>
<proteinExistence type="predicted"/>
<dbReference type="RefSeq" id="WP_042631216.1">
    <property type="nucleotide sequence ID" value="NZ_SCLP01000032.1"/>
</dbReference>
<evidence type="ECO:0000313" key="2">
    <source>
        <dbReference type="Proteomes" id="UP000297630"/>
    </source>
</evidence>
<sequence>MARKKHIVTNKEQLIKEIDRRIAEGEKVKTIAYSLGFNTGIIEEYVRLNSLKHKQEQEALQIEEPEYLNCFGDYFNKLNEERNKRDN</sequence>
<accession>A0A4Y8SXM3</accession>
<organism evidence="1 2">
    <name type="scientific">Bacillus thuringiensis</name>
    <dbReference type="NCBI Taxonomy" id="1428"/>
    <lineage>
        <taxon>Bacteria</taxon>
        <taxon>Bacillati</taxon>
        <taxon>Bacillota</taxon>
        <taxon>Bacilli</taxon>
        <taxon>Bacillales</taxon>
        <taxon>Bacillaceae</taxon>
        <taxon>Bacillus</taxon>
        <taxon>Bacillus cereus group</taxon>
    </lineage>
</organism>
<evidence type="ECO:0000313" key="1">
    <source>
        <dbReference type="EMBL" id="TFF43391.1"/>
    </source>
</evidence>
<dbReference type="Proteomes" id="UP000297630">
    <property type="component" value="Unassembled WGS sequence"/>
</dbReference>
<reference evidence="1 2" key="1">
    <citation type="submission" date="2019-01" db="EMBL/GenBank/DDBJ databases">
        <title>Draft genome sequence of Bacillus sp. DPC6431.</title>
        <authorList>
            <person name="Arbulu S."/>
            <person name="Murphy K."/>
            <person name="O'Sullivan O."/>
            <person name="Rea M.C."/>
            <person name="Hill C."/>
            <person name="Ross R.P."/>
        </authorList>
    </citation>
    <scope>NUCLEOTIDE SEQUENCE [LARGE SCALE GENOMIC DNA]</scope>
    <source>
        <strain evidence="1 2">DPC6431</strain>
    </source>
</reference>
<comment type="caution">
    <text evidence="1">The sequence shown here is derived from an EMBL/GenBank/DDBJ whole genome shotgun (WGS) entry which is preliminary data.</text>
</comment>
<dbReference type="EMBL" id="SCLP01000032">
    <property type="protein sequence ID" value="TFF43391.1"/>
    <property type="molecule type" value="Genomic_DNA"/>
</dbReference>
<dbReference type="AlphaFoldDB" id="A0A4Y8SXM3"/>
<protein>
    <submittedName>
        <fullName evidence="1">Uncharacterized protein</fullName>
    </submittedName>
</protein>